<organism evidence="1 2">
    <name type="scientific">Camellia lanceoleosa</name>
    <dbReference type="NCBI Taxonomy" id="1840588"/>
    <lineage>
        <taxon>Eukaryota</taxon>
        <taxon>Viridiplantae</taxon>
        <taxon>Streptophyta</taxon>
        <taxon>Embryophyta</taxon>
        <taxon>Tracheophyta</taxon>
        <taxon>Spermatophyta</taxon>
        <taxon>Magnoliopsida</taxon>
        <taxon>eudicotyledons</taxon>
        <taxon>Gunneridae</taxon>
        <taxon>Pentapetalae</taxon>
        <taxon>asterids</taxon>
        <taxon>Ericales</taxon>
        <taxon>Theaceae</taxon>
        <taxon>Camellia</taxon>
    </lineage>
</organism>
<dbReference type="EMBL" id="CM045768">
    <property type="protein sequence ID" value="KAI7983741.1"/>
    <property type="molecule type" value="Genomic_DNA"/>
</dbReference>
<name>A0ACC0F4T2_9ERIC</name>
<keyword evidence="2" id="KW-1185">Reference proteome</keyword>
<evidence type="ECO:0000313" key="1">
    <source>
        <dbReference type="EMBL" id="KAI7983741.1"/>
    </source>
</evidence>
<proteinExistence type="predicted"/>
<comment type="caution">
    <text evidence="1">The sequence shown here is derived from an EMBL/GenBank/DDBJ whole genome shotgun (WGS) entry which is preliminary data.</text>
</comment>
<accession>A0ACC0F4T2</accession>
<dbReference type="Proteomes" id="UP001060215">
    <property type="component" value="Chromosome 11"/>
</dbReference>
<gene>
    <name evidence="1" type="ORF">LOK49_LG15G02423</name>
</gene>
<protein>
    <submittedName>
        <fullName evidence="1">Cytochrome b561 and DOMON domain-containing protein</fullName>
    </submittedName>
</protein>
<evidence type="ECO:0000313" key="2">
    <source>
        <dbReference type="Proteomes" id="UP001060215"/>
    </source>
</evidence>
<reference evidence="1 2" key="1">
    <citation type="journal article" date="2022" name="Plant J.">
        <title>Chromosome-level genome of Camellia lanceoleosa provides a valuable resource for understanding genome evolution and self-incompatibility.</title>
        <authorList>
            <person name="Gong W."/>
            <person name="Xiao S."/>
            <person name="Wang L."/>
            <person name="Liao Z."/>
            <person name="Chang Y."/>
            <person name="Mo W."/>
            <person name="Hu G."/>
            <person name="Li W."/>
            <person name="Zhao G."/>
            <person name="Zhu H."/>
            <person name="Hu X."/>
            <person name="Ji K."/>
            <person name="Xiang X."/>
            <person name="Song Q."/>
            <person name="Yuan D."/>
            <person name="Jin S."/>
            <person name="Zhang L."/>
        </authorList>
    </citation>
    <scope>NUCLEOTIDE SEQUENCE [LARGE SCALE GENOMIC DNA]</scope>
    <source>
        <strain evidence="1">SQ_2022a</strain>
    </source>
</reference>
<sequence length="94" mass="10168">MKSTGWISWAINPTATGMAGSQALLAFKDSNSAMTVKTFNISSYSSIVPLNLSFDVTGMMRIFAMLTLSNKTLTTPNQVRQVRLAVTDGFSKQA</sequence>